<organism evidence="1 2">
    <name type="scientific">Mythimna loreyi</name>
    <dbReference type="NCBI Taxonomy" id="667449"/>
    <lineage>
        <taxon>Eukaryota</taxon>
        <taxon>Metazoa</taxon>
        <taxon>Ecdysozoa</taxon>
        <taxon>Arthropoda</taxon>
        <taxon>Hexapoda</taxon>
        <taxon>Insecta</taxon>
        <taxon>Pterygota</taxon>
        <taxon>Neoptera</taxon>
        <taxon>Endopterygota</taxon>
        <taxon>Lepidoptera</taxon>
        <taxon>Glossata</taxon>
        <taxon>Ditrysia</taxon>
        <taxon>Noctuoidea</taxon>
        <taxon>Noctuidae</taxon>
        <taxon>Noctuinae</taxon>
        <taxon>Hadenini</taxon>
        <taxon>Mythimna</taxon>
    </lineage>
</organism>
<accession>A0ACC2Q7J3</accession>
<dbReference type="Proteomes" id="UP001231649">
    <property type="component" value="Chromosome 23"/>
</dbReference>
<evidence type="ECO:0000313" key="1">
    <source>
        <dbReference type="EMBL" id="KAJ8710557.1"/>
    </source>
</evidence>
<sequence>MDNKPSLSQYFGDKEVPPASQFFDEIGTSPSDMIQSIYLGEPEGNQTSTGSVFPQNMTASFTQQKMSEEMNFTNVVPTVSTAAAVPATSLPDPSTFFDTIGPEPQIVPSKTGSVLANPTILTEAMDGLSIKNQPVDKEADRRRDAWLPNDEAKKTLMKAQSSPKGSFFPEREVLTMPGLVLEEELADALQEVAVKYLGVSSAGSRGVVRAEHVSRDEAGLRELLRTGYLRAAVNLTHVLISAAGQGVGRMHRPTKHTPRSLQLWLTRFAVMLRIKLNEPLVKEAEPFGDFSKPDMFYEFYPETYENRTGSLVPFSLRLLVAELPSHVGKPEEAVDRLYAMLDTIQTMLLNLREGKTEDGSATIAEQDKVESIRLWMGRETRVMHSLVNCAIAMKDYRQAATILLTLQQQASSAGQRRAICSALCRLWLLAGHVRAAMSCLDIAREARHHICPTPDVREYVDLGLIDIAHGKYQEAYNNFARAADQEPTNIMVANNLSVCLLYMGRLKEAISVLQKAINSDPERGLNESLLINLCTLYELESSKTNEKKLNLLRMLCKYKSDTIPNVLECLKL</sequence>
<name>A0ACC2Q7J3_9NEOP</name>
<comment type="caution">
    <text evidence="1">The sequence shown here is derived from an EMBL/GenBank/DDBJ whole genome shotgun (WGS) entry which is preliminary data.</text>
</comment>
<keyword evidence="2" id="KW-1185">Reference proteome</keyword>
<gene>
    <name evidence="1" type="ORF">PYW08_009072</name>
</gene>
<evidence type="ECO:0000313" key="2">
    <source>
        <dbReference type="Proteomes" id="UP001231649"/>
    </source>
</evidence>
<dbReference type="EMBL" id="CM056799">
    <property type="protein sequence ID" value="KAJ8710557.1"/>
    <property type="molecule type" value="Genomic_DNA"/>
</dbReference>
<reference evidence="1" key="1">
    <citation type="submission" date="2023-03" db="EMBL/GenBank/DDBJ databases">
        <title>Chromosome-level genomes of two armyworms, Mythimna separata and Mythimna loreyi, provide insights into the biosynthesis and reception of sex pheromones.</title>
        <authorList>
            <person name="Zhao H."/>
        </authorList>
    </citation>
    <scope>NUCLEOTIDE SEQUENCE</scope>
    <source>
        <strain evidence="1">BeijingLab</strain>
    </source>
</reference>
<proteinExistence type="predicted"/>
<protein>
    <submittedName>
        <fullName evidence="1">Uncharacterized protein</fullName>
    </submittedName>
</protein>